<comment type="caution">
    <text evidence="10">The sequence shown here is derived from an EMBL/GenBank/DDBJ whole genome shotgun (WGS) entry which is preliminary data.</text>
</comment>
<dbReference type="InterPro" id="IPR051536">
    <property type="entry name" value="UDG_Type-4/5"/>
</dbReference>
<feature type="domain" description="Uracil-DNA glycosylase-like" evidence="9">
    <location>
        <begin position="340"/>
        <end position="480"/>
    </location>
</feature>
<dbReference type="Pfam" id="PF03167">
    <property type="entry name" value="UDG"/>
    <property type="match status" value="1"/>
</dbReference>
<evidence type="ECO:0000256" key="3">
    <source>
        <dbReference type="ARBA" id="ARBA00022763"/>
    </source>
</evidence>
<gene>
    <name evidence="10" type="ORF">GM658_00460</name>
</gene>
<evidence type="ECO:0000256" key="2">
    <source>
        <dbReference type="ARBA" id="ARBA00022723"/>
    </source>
</evidence>
<dbReference type="RefSeq" id="WP_155452049.1">
    <property type="nucleotide sequence ID" value="NZ_WNKX01000001.1"/>
</dbReference>
<feature type="region of interest" description="Disordered" evidence="8">
    <location>
        <begin position="44"/>
        <end position="306"/>
    </location>
</feature>
<dbReference type="Gene3D" id="3.40.470.10">
    <property type="entry name" value="Uracil-DNA glycosylase-like domain"/>
    <property type="match status" value="1"/>
</dbReference>
<keyword evidence="7" id="KW-0234">DNA repair</keyword>
<feature type="compositionally biased region" description="Low complexity" evidence="8">
    <location>
        <begin position="168"/>
        <end position="178"/>
    </location>
</feature>
<evidence type="ECO:0000256" key="8">
    <source>
        <dbReference type="SAM" id="MobiDB-lite"/>
    </source>
</evidence>
<keyword evidence="1" id="KW-0004">4Fe-4S</keyword>
<proteinExistence type="predicted"/>
<dbReference type="SMART" id="SM00987">
    <property type="entry name" value="UreE_C"/>
    <property type="match status" value="1"/>
</dbReference>
<evidence type="ECO:0000256" key="6">
    <source>
        <dbReference type="ARBA" id="ARBA00023014"/>
    </source>
</evidence>
<evidence type="ECO:0000256" key="4">
    <source>
        <dbReference type="ARBA" id="ARBA00022801"/>
    </source>
</evidence>
<dbReference type="PANTHER" id="PTHR33693">
    <property type="entry name" value="TYPE-5 URACIL-DNA GLYCOSYLASE"/>
    <property type="match status" value="1"/>
</dbReference>
<dbReference type="InterPro" id="IPR036895">
    <property type="entry name" value="Uracil-DNA_glycosylase-like_sf"/>
</dbReference>
<name>A0A6L6QAF4_9BURK</name>
<dbReference type="GO" id="GO:0006281">
    <property type="term" value="P:DNA repair"/>
    <property type="evidence" value="ECO:0007669"/>
    <property type="project" value="UniProtKB-KW"/>
</dbReference>
<dbReference type="SUPFAM" id="SSF52141">
    <property type="entry name" value="Uracil-DNA glycosylase-like"/>
    <property type="match status" value="1"/>
</dbReference>
<evidence type="ECO:0000256" key="7">
    <source>
        <dbReference type="ARBA" id="ARBA00023204"/>
    </source>
</evidence>
<evidence type="ECO:0000313" key="11">
    <source>
        <dbReference type="Proteomes" id="UP000472320"/>
    </source>
</evidence>
<dbReference type="SMART" id="SM00986">
    <property type="entry name" value="UDG"/>
    <property type="match status" value="1"/>
</dbReference>
<evidence type="ECO:0000256" key="1">
    <source>
        <dbReference type="ARBA" id="ARBA00022485"/>
    </source>
</evidence>
<keyword evidence="11" id="KW-1185">Reference proteome</keyword>
<dbReference type="GO" id="GO:0097506">
    <property type="term" value="F:deaminated base DNA N-glycosylase activity"/>
    <property type="evidence" value="ECO:0007669"/>
    <property type="project" value="UniProtKB-ARBA"/>
</dbReference>
<reference evidence="10 11" key="1">
    <citation type="submission" date="2019-11" db="EMBL/GenBank/DDBJ databases">
        <title>Type strains purchased from KCTC, JCM and DSMZ.</title>
        <authorList>
            <person name="Lu H."/>
        </authorList>
    </citation>
    <scope>NUCLEOTIDE SEQUENCE [LARGE SCALE GENOMIC DNA]</scope>
    <source>
        <strain evidence="10 11">JCM 31587</strain>
    </source>
</reference>
<dbReference type="InterPro" id="IPR005122">
    <property type="entry name" value="Uracil-DNA_glycosylase-like"/>
</dbReference>
<protein>
    <recommendedName>
        <fullName evidence="9">Uracil-DNA glycosylase-like domain-containing protein</fullName>
    </recommendedName>
</protein>
<sequence>MSDRRNAVFLDEMGVGPQWRLRNRPASASAGAYAYADVDVDTGVPAGYAASPEAGPGSAPQQAATPQSAAQHPGAQPAADAQRMANAQPAQGAAHYEPTAPSPASATATHQSPAAAAARAASAAPVGLADARQVPPTAATAPGRAGDARQAPPAAATAHGHADDVRQAPAAPNAPAAPTRVPGTPSIASTGEDMSWFDDAPTPEYKPQRKKVAAPEQPAAAQPQRPAPAAQAMQPAGPAMPPRAASAPPPAMADDVPAFDDIPMDEPPSWFDDEQQAAPVTARRDAPAPGGGEPASHVPGPRPGRVTDEEIAQMDWPALQAAVSSCTRCARCETRQQAVPGRGDGKATWIALDTAPGQAEDAEGYQFAGDPGYLLDNMLKAVGQTTEKGAYLTSLVKCHAPSAPSAEELQACRPYLQRELELTQAKVIVAFGHTTGKGLLGGAARGRIMLHGEIPVVATYHPADLLKKPEEKAKAWQDLCLAKAAHAGRR</sequence>
<dbReference type="GO" id="GO:0046872">
    <property type="term" value="F:metal ion binding"/>
    <property type="evidence" value="ECO:0007669"/>
    <property type="project" value="UniProtKB-KW"/>
</dbReference>
<keyword evidence="4" id="KW-0378">Hydrolase</keyword>
<dbReference type="PANTHER" id="PTHR33693:SF1">
    <property type="entry name" value="TYPE-4 URACIL-DNA GLYCOSYLASE"/>
    <property type="match status" value="1"/>
</dbReference>
<organism evidence="10 11">
    <name type="scientific">Massilia eburnea</name>
    <dbReference type="NCBI Taxonomy" id="1776165"/>
    <lineage>
        <taxon>Bacteria</taxon>
        <taxon>Pseudomonadati</taxon>
        <taxon>Pseudomonadota</taxon>
        <taxon>Betaproteobacteria</taxon>
        <taxon>Burkholderiales</taxon>
        <taxon>Oxalobacteraceae</taxon>
        <taxon>Telluria group</taxon>
        <taxon>Massilia</taxon>
    </lineage>
</organism>
<feature type="compositionally biased region" description="Low complexity" evidence="8">
    <location>
        <begin position="214"/>
        <end position="246"/>
    </location>
</feature>
<dbReference type="CDD" id="cd10030">
    <property type="entry name" value="UDG-F4_TTUDGA_SPO1dp_like"/>
    <property type="match status" value="1"/>
</dbReference>
<accession>A0A6L6QAF4</accession>
<dbReference type="OrthoDB" id="5290748at2"/>
<evidence type="ECO:0000313" key="10">
    <source>
        <dbReference type="EMBL" id="MTW09059.1"/>
    </source>
</evidence>
<dbReference type="GO" id="GO:0051539">
    <property type="term" value="F:4 iron, 4 sulfur cluster binding"/>
    <property type="evidence" value="ECO:0007669"/>
    <property type="project" value="UniProtKB-KW"/>
</dbReference>
<feature type="compositionally biased region" description="Low complexity" evidence="8">
    <location>
        <begin position="98"/>
        <end position="125"/>
    </location>
</feature>
<feature type="compositionally biased region" description="Low complexity" evidence="8">
    <location>
        <begin position="44"/>
        <end position="71"/>
    </location>
</feature>
<keyword evidence="6" id="KW-0411">Iron-sulfur</keyword>
<evidence type="ECO:0000256" key="5">
    <source>
        <dbReference type="ARBA" id="ARBA00023004"/>
    </source>
</evidence>
<dbReference type="Proteomes" id="UP000472320">
    <property type="component" value="Unassembled WGS sequence"/>
</dbReference>
<dbReference type="EMBL" id="WNKX01000001">
    <property type="protein sequence ID" value="MTW09059.1"/>
    <property type="molecule type" value="Genomic_DNA"/>
</dbReference>
<evidence type="ECO:0000259" key="9">
    <source>
        <dbReference type="SMART" id="SM00986"/>
    </source>
</evidence>
<dbReference type="AlphaFoldDB" id="A0A6L6QAF4"/>
<keyword evidence="3" id="KW-0227">DNA damage</keyword>
<keyword evidence="2" id="KW-0479">Metal-binding</keyword>
<keyword evidence="5" id="KW-0408">Iron</keyword>
<feature type="compositionally biased region" description="Low complexity" evidence="8">
    <location>
        <begin position="136"/>
        <end position="159"/>
    </location>
</feature>
<feature type="region of interest" description="Disordered" evidence="8">
    <location>
        <begin position="1"/>
        <end position="27"/>
    </location>
</feature>